<dbReference type="Proteomes" id="UP000283523">
    <property type="component" value="Unassembled WGS sequence"/>
</dbReference>
<gene>
    <name evidence="2" type="ORF">DYU11_20680</name>
</gene>
<feature type="region of interest" description="Disordered" evidence="1">
    <location>
        <begin position="1"/>
        <end position="26"/>
    </location>
</feature>
<reference evidence="2 3" key="1">
    <citation type="submission" date="2018-08" db="EMBL/GenBank/DDBJ databases">
        <title>Fibrisoma montanum sp. nov., isolated from Danxia mountain soil.</title>
        <authorList>
            <person name="Huang Y."/>
        </authorList>
    </citation>
    <scope>NUCLEOTIDE SEQUENCE [LARGE SCALE GENOMIC DNA]</scope>
    <source>
        <strain evidence="2 3">HYT19</strain>
    </source>
</reference>
<evidence type="ECO:0000313" key="2">
    <source>
        <dbReference type="EMBL" id="RIV20465.1"/>
    </source>
</evidence>
<dbReference type="AlphaFoldDB" id="A0A418M3S6"/>
<proteinExistence type="predicted"/>
<sequence>MKNRPNTNPKTPGKPAFPLDETDEPIGDVLDENTTLDVIISPTGYVTELSDTVDAMDGAAVEVIDIVNQADGTDIELTIIEEPTDQPGIDSVDRFVEIKGIGPKVAELLSQAGIRSFAQLAETPVERIRDILSAAGSRYRIFDAATWPEQARQLAQRKTDGVSRSVE</sequence>
<dbReference type="GO" id="GO:0000166">
    <property type="term" value="F:nucleotide binding"/>
    <property type="evidence" value="ECO:0007669"/>
    <property type="project" value="InterPro"/>
</dbReference>
<accession>A0A418M3S6</accession>
<dbReference type="SUPFAM" id="SSF47794">
    <property type="entry name" value="Rad51 N-terminal domain-like"/>
    <property type="match status" value="1"/>
</dbReference>
<keyword evidence="3" id="KW-1185">Reference proteome</keyword>
<dbReference type="EMBL" id="QXED01000006">
    <property type="protein sequence ID" value="RIV20465.1"/>
    <property type="molecule type" value="Genomic_DNA"/>
</dbReference>
<dbReference type="RefSeq" id="WP_119669633.1">
    <property type="nucleotide sequence ID" value="NZ_QXED01000006.1"/>
</dbReference>
<dbReference type="Pfam" id="PF14520">
    <property type="entry name" value="HHH_5"/>
    <property type="match status" value="1"/>
</dbReference>
<dbReference type="OrthoDB" id="1493222at2"/>
<evidence type="ECO:0000313" key="3">
    <source>
        <dbReference type="Proteomes" id="UP000283523"/>
    </source>
</evidence>
<dbReference type="Gene3D" id="1.10.150.20">
    <property type="entry name" value="5' to 3' exonuclease, C-terminal subdomain"/>
    <property type="match status" value="1"/>
</dbReference>
<evidence type="ECO:0000256" key="1">
    <source>
        <dbReference type="SAM" id="MobiDB-lite"/>
    </source>
</evidence>
<comment type="caution">
    <text evidence="2">The sequence shown here is derived from an EMBL/GenBank/DDBJ whole genome shotgun (WGS) entry which is preliminary data.</text>
</comment>
<protein>
    <submittedName>
        <fullName evidence="2">DUF4332 domain-containing protein</fullName>
    </submittedName>
</protein>
<organism evidence="2 3">
    <name type="scientific">Fibrisoma montanum</name>
    <dbReference type="NCBI Taxonomy" id="2305895"/>
    <lineage>
        <taxon>Bacteria</taxon>
        <taxon>Pseudomonadati</taxon>
        <taxon>Bacteroidota</taxon>
        <taxon>Cytophagia</taxon>
        <taxon>Cytophagales</taxon>
        <taxon>Spirosomataceae</taxon>
        <taxon>Fibrisoma</taxon>
    </lineage>
</organism>
<name>A0A418M3S6_9BACT</name>
<dbReference type="InterPro" id="IPR010995">
    <property type="entry name" value="DNA_repair_Rad51/TF_NusA_a-hlx"/>
</dbReference>
<feature type="compositionally biased region" description="Polar residues" evidence="1">
    <location>
        <begin position="1"/>
        <end position="10"/>
    </location>
</feature>